<proteinExistence type="predicted"/>
<reference evidence="3 4" key="1">
    <citation type="submission" date="2013-11" db="EMBL/GenBank/DDBJ databases">
        <title>The Genome Sequence of Phytophthora parasitica P1976.</title>
        <authorList>
            <consortium name="The Broad Institute Genomics Platform"/>
            <person name="Russ C."/>
            <person name="Tyler B."/>
            <person name="Panabieres F."/>
            <person name="Shan W."/>
            <person name="Tripathy S."/>
            <person name="Grunwald N."/>
            <person name="Machado M."/>
            <person name="Johnson C.S."/>
            <person name="Walker B."/>
            <person name="Young S."/>
            <person name="Zeng Q."/>
            <person name="Gargeya S."/>
            <person name="Fitzgerald M."/>
            <person name="Haas B."/>
            <person name="Abouelleil A."/>
            <person name="Allen A.W."/>
            <person name="Alvarado L."/>
            <person name="Arachchi H.M."/>
            <person name="Berlin A.M."/>
            <person name="Chapman S.B."/>
            <person name="Gainer-Dewar J."/>
            <person name="Goldberg J."/>
            <person name="Griggs A."/>
            <person name="Gujja S."/>
            <person name="Hansen M."/>
            <person name="Howarth C."/>
            <person name="Imamovic A."/>
            <person name="Ireland A."/>
            <person name="Larimer J."/>
            <person name="McCowan C."/>
            <person name="Murphy C."/>
            <person name="Pearson M."/>
            <person name="Poon T.W."/>
            <person name="Priest M."/>
            <person name="Roberts A."/>
            <person name="Saif S."/>
            <person name="Shea T."/>
            <person name="Sisk P."/>
            <person name="Sykes S."/>
            <person name="Wortman J."/>
            <person name="Nusbaum C."/>
            <person name="Birren B."/>
        </authorList>
    </citation>
    <scope>NUCLEOTIDE SEQUENCE [LARGE SCALE GENOMIC DNA]</scope>
    <source>
        <strain evidence="3 4">P1976</strain>
    </source>
</reference>
<dbReference type="PANTHER" id="PTHR31569">
    <property type="entry name" value="SWIM-TYPE DOMAIN-CONTAINING PROTEIN"/>
    <property type="match status" value="1"/>
</dbReference>
<evidence type="ECO:0000259" key="2">
    <source>
        <dbReference type="Pfam" id="PF21056"/>
    </source>
</evidence>
<evidence type="ECO:0000256" key="1">
    <source>
        <dbReference type="SAM" id="MobiDB-lite"/>
    </source>
</evidence>
<feature type="region of interest" description="Disordered" evidence="1">
    <location>
        <begin position="1"/>
        <end position="26"/>
    </location>
</feature>
<dbReference type="InterPro" id="IPR048324">
    <property type="entry name" value="ZSWIM1-3_RNaseH-like"/>
</dbReference>
<sequence>MVRVTGFDGAHNHNVSESTYKNHASNRRVEDPDVLAFVDELQAAGSKPKLIMQYLRKKTRVTLRDVHNLVTKLKEKRKGGATTEERLETVLRELCETRDNRTTVFGNDTKTAQTITMQTRQMRRCFKAFPEVLLVDATHNTNESRNKLFSFMVNDVYGHEFEGVKVCHFHLKKYIRTEMAKSEYGGPTSFDKDEVEDAVDMARLAPSALEYTKYLKYLYFLLDDVHIKDSDAIPEPGRPFLKYFMRNWDSMKERWALYARSDVPHLGNHMNNRLESSWGHLKEVLKPEMTFGECVNTLMFLQAVAEMEMVEQQYRVAVDRKTHYEQEQINSQLYVLRRADESSSAFHVNTAFRDTDARVFIKTMLLSCRHVMYWRLMNDKSAVPIHYIEPRWKLSFKLNQAPFEEDVPDEAFACTKFQVRESAMTGRRHEVLNGSTKYKHAFERGRSIADIMSRNGTFAFGEMMNALEKFEEIVCNGVTWVWRTLGYGVPEELTDSHYMNRRVNSVLST</sequence>
<comment type="caution">
    <text evidence="3">The sequence shown here is derived from an EMBL/GenBank/DDBJ whole genome shotgun (WGS) entry which is preliminary data.</text>
</comment>
<dbReference type="Proteomes" id="UP000028582">
    <property type="component" value="Unassembled WGS sequence"/>
</dbReference>
<evidence type="ECO:0000313" key="4">
    <source>
        <dbReference type="Proteomes" id="UP000028582"/>
    </source>
</evidence>
<gene>
    <name evidence="3" type="ORF">F444_22016</name>
</gene>
<organism evidence="3 4">
    <name type="scientific">Phytophthora nicotianae P1976</name>
    <dbReference type="NCBI Taxonomy" id="1317066"/>
    <lineage>
        <taxon>Eukaryota</taxon>
        <taxon>Sar</taxon>
        <taxon>Stramenopiles</taxon>
        <taxon>Oomycota</taxon>
        <taxon>Peronosporomycetes</taxon>
        <taxon>Peronosporales</taxon>
        <taxon>Peronosporaceae</taxon>
        <taxon>Phytophthora</taxon>
    </lineage>
</organism>
<dbReference type="Pfam" id="PF21056">
    <property type="entry name" value="ZSWIM1-3_RNaseH-like"/>
    <property type="match status" value="1"/>
</dbReference>
<evidence type="ECO:0000313" key="3">
    <source>
        <dbReference type="EMBL" id="ETO59677.1"/>
    </source>
</evidence>
<accession>A0A080YZ66</accession>
<feature type="domain" description="ZSWIM1/3 RNaseH-like" evidence="2">
    <location>
        <begin position="93"/>
        <end position="174"/>
    </location>
</feature>
<protein>
    <recommendedName>
        <fullName evidence="2">ZSWIM1/3 RNaseH-like domain-containing protein</fullName>
    </recommendedName>
</protein>
<dbReference type="OrthoDB" id="121244at2759"/>
<dbReference type="AlphaFoldDB" id="A0A080YZ66"/>
<dbReference type="EMBL" id="ANJA01004064">
    <property type="protein sequence ID" value="ETO59677.1"/>
    <property type="molecule type" value="Genomic_DNA"/>
</dbReference>
<feature type="compositionally biased region" description="Polar residues" evidence="1">
    <location>
        <begin position="13"/>
        <end position="23"/>
    </location>
</feature>
<dbReference type="PANTHER" id="PTHR31569:SF4">
    <property type="entry name" value="SWIM-TYPE DOMAIN-CONTAINING PROTEIN"/>
    <property type="match status" value="1"/>
</dbReference>
<dbReference type="InterPro" id="IPR052579">
    <property type="entry name" value="Zinc_finger_SWIM"/>
</dbReference>
<name>A0A080YZ66_PHYNI</name>